<evidence type="ECO:0000313" key="2">
    <source>
        <dbReference type="EMBL" id="SNV36813.1"/>
    </source>
</evidence>
<feature type="transmembrane region" description="Helical" evidence="1">
    <location>
        <begin position="6"/>
        <end position="31"/>
    </location>
</feature>
<name>A0AAJ5BYH9_9SPHI</name>
<accession>A0AAJ5BYH9</accession>
<evidence type="ECO:0000256" key="1">
    <source>
        <dbReference type="SAM" id="Phobius"/>
    </source>
</evidence>
<organism evidence="2 3">
    <name type="scientific">Sphingobacterium mizutaii</name>
    <dbReference type="NCBI Taxonomy" id="1010"/>
    <lineage>
        <taxon>Bacteria</taxon>
        <taxon>Pseudomonadati</taxon>
        <taxon>Bacteroidota</taxon>
        <taxon>Sphingobacteriia</taxon>
        <taxon>Sphingobacteriales</taxon>
        <taxon>Sphingobacteriaceae</taxon>
        <taxon>Sphingobacterium</taxon>
    </lineage>
</organism>
<dbReference type="KEGG" id="smiz:4412673_00185"/>
<keyword evidence="1" id="KW-0812">Transmembrane</keyword>
<gene>
    <name evidence="2" type="ORF">SAMEA4412673_00185</name>
</gene>
<protein>
    <submittedName>
        <fullName evidence="2">Uncharacterized protein</fullName>
    </submittedName>
</protein>
<dbReference type="RefSeq" id="WP_093101331.1">
    <property type="nucleotide sequence ID" value="NZ_FNGK01000012.1"/>
</dbReference>
<dbReference type="AlphaFoldDB" id="A0AAJ5BYH9"/>
<reference evidence="2 3" key="1">
    <citation type="submission" date="2017-06" db="EMBL/GenBank/DDBJ databases">
        <authorList>
            <consortium name="Pathogen Informatics"/>
        </authorList>
    </citation>
    <scope>NUCLEOTIDE SEQUENCE [LARGE SCALE GENOMIC DNA]</scope>
    <source>
        <strain evidence="2 3">NCTC12149</strain>
    </source>
</reference>
<evidence type="ECO:0000313" key="3">
    <source>
        <dbReference type="Proteomes" id="UP000215355"/>
    </source>
</evidence>
<dbReference type="Proteomes" id="UP000215355">
    <property type="component" value="Chromosome 1"/>
</dbReference>
<proteinExistence type="predicted"/>
<dbReference type="EMBL" id="LT906468">
    <property type="protein sequence ID" value="SNV36813.1"/>
    <property type="molecule type" value="Genomic_DNA"/>
</dbReference>
<keyword evidence="1" id="KW-0472">Membrane</keyword>
<sequence length="416" mass="46954">MLKASSLQISVIISLILAILLGSLILMFYYFRTQQQKFDRWENLNTDVETATTLSLSNYFANTSGDTVIYLPLRSNDSVKINKKFWGMLEVASITAVENLDTLKRSFLIGEKPLDSTILYIADEDRPIYISGKTKIQGNAFLPKSGIRPAFVDGQYYDGIKKLVDGKILESSHKMPQVNHEILRSIESNFKGIHDNNRPLLNGTPVLKNSFFNETQFFRIKSPLVLNRDSINGNIVLVCDSAITITGQTVWEDAIVFAPVIKIESNFRGKGQFFATDSLVIGKDAVLDYPSVTGLIAKDSVNSMAKISIGENTKISGLVFLYREELNEQMDLIELGKNSNIQGNIISFGQLKYSDPLEINGSLYCYRVITERPSSLYENYLINLTLERKKLNPYFIRPYFFSGDHNLEKGIVSWLN</sequence>
<keyword evidence="1" id="KW-1133">Transmembrane helix</keyword>